<organism evidence="2 3">
    <name type="scientific">Amazona collaria</name>
    <name type="common">yellow-billed parrot</name>
    <dbReference type="NCBI Taxonomy" id="241587"/>
    <lineage>
        <taxon>Eukaryota</taxon>
        <taxon>Metazoa</taxon>
        <taxon>Chordata</taxon>
        <taxon>Craniata</taxon>
        <taxon>Vertebrata</taxon>
        <taxon>Euteleostomi</taxon>
        <taxon>Archelosauria</taxon>
        <taxon>Archosauria</taxon>
        <taxon>Dinosauria</taxon>
        <taxon>Saurischia</taxon>
        <taxon>Theropoda</taxon>
        <taxon>Coelurosauria</taxon>
        <taxon>Aves</taxon>
        <taxon>Neognathae</taxon>
        <taxon>Neoaves</taxon>
        <taxon>Telluraves</taxon>
        <taxon>Australaves</taxon>
        <taxon>Psittaciformes</taxon>
        <taxon>Psittacidae</taxon>
        <taxon>Amazona</taxon>
    </lineage>
</organism>
<protein>
    <submittedName>
        <fullName evidence="2">Uncharacterized protein</fullName>
    </submittedName>
</protein>
<reference evidence="2" key="2">
    <citation type="submission" date="2025-09" db="UniProtKB">
        <authorList>
            <consortium name="Ensembl"/>
        </authorList>
    </citation>
    <scope>IDENTIFICATION</scope>
</reference>
<sequence length="123" mass="13253">MPASTSWGSLHGGTGWGIAAHPNCTPHHLFPATFPPPYSRQKVPGVPKGFRSQPKVNPKPTQSQPKANPKPTQSQPKANPKPVTQSQPKASPDLAQSQSKGNPKSTQSQSIDNHPWCWNPPVK</sequence>
<accession>A0A8B9IS64</accession>
<proteinExistence type="predicted"/>
<evidence type="ECO:0000256" key="1">
    <source>
        <dbReference type="SAM" id="MobiDB-lite"/>
    </source>
</evidence>
<dbReference type="Proteomes" id="UP000694522">
    <property type="component" value="Unplaced"/>
</dbReference>
<feature type="compositionally biased region" description="Polar residues" evidence="1">
    <location>
        <begin position="59"/>
        <end position="112"/>
    </location>
</feature>
<keyword evidence="3" id="KW-1185">Reference proteome</keyword>
<dbReference type="Ensembl" id="ENSACOT00000001544.1">
    <property type="protein sequence ID" value="ENSACOP00000001496.1"/>
    <property type="gene ID" value="ENSACOG00000001078.1"/>
</dbReference>
<name>A0A8B9IS64_9PSIT</name>
<evidence type="ECO:0000313" key="3">
    <source>
        <dbReference type="Proteomes" id="UP000694522"/>
    </source>
</evidence>
<evidence type="ECO:0000313" key="2">
    <source>
        <dbReference type="Ensembl" id="ENSACOP00000001496.1"/>
    </source>
</evidence>
<feature type="region of interest" description="Disordered" evidence="1">
    <location>
        <begin position="1"/>
        <end position="123"/>
    </location>
</feature>
<dbReference type="AlphaFoldDB" id="A0A8B9IS64"/>
<reference evidence="2" key="1">
    <citation type="submission" date="2025-08" db="UniProtKB">
        <authorList>
            <consortium name="Ensembl"/>
        </authorList>
    </citation>
    <scope>IDENTIFICATION</scope>
</reference>